<gene>
    <name evidence="1" type="ORF">UFOPK1495_01064</name>
</gene>
<reference evidence="1" key="1">
    <citation type="submission" date="2020-05" db="EMBL/GenBank/DDBJ databases">
        <authorList>
            <person name="Chiriac C."/>
            <person name="Salcher M."/>
            <person name="Ghai R."/>
            <person name="Kavagutti S V."/>
        </authorList>
    </citation>
    <scope>NUCLEOTIDE SEQUENCE</scope>
</reference>
<dbReference type="AlphaFoldDB" id="A0A6J6CW52"/>
<protein>
    <submittedName>
        <fullName evidence="1">Unannotated protein</fullName>
    </submittedName>
</protein>
<name>A0A6J6CW52_9ZZZZ</name>
<proteinExistence type="predicted"/>
<evidence type="ECO:0000313" key="1">
    <source>
        <dbReference type="EMBL" id="CAB4553938.1"/>
    </source>
</evidence>
<sequence length="164" mass="18554">MGLEPDLKHTSSVPEVLRPQCVCALRLDQGVVARNHCVRHCDCHRRGYSVAVCAHSIRCGDASSCRRSRVAPTQWWPPRTTGHDFVGRRLIPRRACRNPHPADDRFGNERGPAHPSCYRCICCRNVRSPAKPPAHPCRGTGHRPHDDLRHRLLPEQVDLVEFVP</sequence>
<organism evidence="1">
    <name type="scientific">freshwater metagenome</name>
    <dbReference type="NCBI Taxonomy" id="449393"/>
    <lineage>
        <taxon>unclassified sequences</taxon>
        <taxon>metagenomes</taxon>
        <taxon>ecological metagenomes</taxon>
    </lineage>
</organism>
<dbReference type="EMBL" id="CAEZSU010000107">
    <property type="protein sequence ID" value="CAB4553938.1"/>
    <property type="molecule type" value="Genomic_DNA"/>
</dbReference>
<accession>A0A6J6CW52</accession>